<feature type="transmembrane region" description="Helical" evidence="5">
    <location>
        <begin position="200"/>
        <end position="220"/>
    </location>
</feature>
<comment type="caution">
    <text evidence="7">The sequence shown here is derived from an EMBL/GenBank/DDBJ whole genome shotgun (WGS) entry which is preliminary data.</text>
</comment>
<feature type="transmembrane region" description="Helical" evidence="5">
    <location>
        <begin position="226"/>
        <end position="244"/>
    </location>
</feature>
<comment type="subcellular location">
    <subcellularLocation>
        <location evidence="1">Membrane</location>
        <topology evidence="1">Multi-pass membrane protein</topology>
    </subcellularLocation>
</comment>
<feature type="transmembrane region" description="Helical" evidence="5">
    <location>
        <begin position="466"/>
        <end position="484"/>
    </location>
</feature>
<evidence type="ECO:0000256" key="2">
    <source>
        <dbReference type="ARBA" id="ARBA00022692"/>
    </source>
</evidence>
<dbReference type="Pfam" id="PF07690">
    <property type="entry name" value="MFS_1"/>
    <property type="match status" value="1"/>
</dbReference>
<accession>A0A9P4QS40</accession>
<evidence type="ECO:0000313" key="8">
    <source>
        <dbReference type="Proteomes" id="UP000799444"/>
    </source>
</evidence>
<proteinExistence type="predicted"/>
<dbReference type="SUPFAM" id="SSF103473">
    <property type="entry name" value="MFS general substrate transporter"/>
    <property type="match status" value="1"/>
</dbReference>
<feature type="domain" description="Major facilitator superfamily (MFS) profile" evidence="6">
    <location>
        <begin position="69"/>
        <end position="533"/>
    </location>
</feature>
<evidence type="ECO:0000259" key="6">
    <source>
        <dbReference type="PROSITE" id="PS50850"/>
    </source>
</evidence>
<feature type="transmembrane region" description="Helical" evidence="5">
    <location>
        <begin position="430"/>
        <end position="454"/>
    </location>
</feature>
<feature type="transmembrane region" description="Helical" evidence="5">
    <location>
        <begin position="321"/>
        <end position="346"/>
    </location>
</feature>
<dbReference type="PROSITE" id="PS50850">
    <property type="entry name" value="MFS"/>
    <property type="match status" value="1"/>
</dbReference>
<dbReference type="OrthoDB" id="2585655at2759"/>
<dbReference type="PANTHER" id="PTHR23502">
    <property type="entry name" value="MAJOR FACILITATOR SUPERFAMILY"/>
    <property type="match status" value="1"/>
</dbReference>
<protein>
    <submittedName>
        <fullName evidence="7">MFS general substrate transporter</fullName>
    </submittedName>
</protein>
<evidence type="ECO:0000256" key="4">
    <source>
        <dbReference type="ARBA" id="ARBA00023136"/>
    </source>
</evidence>
<gene>
    <name evidence="7" type="ORF">EJ04DRAFT_474521</name>
</gene>
<keyword evidence="3 5" id="KW-1133">Transmembrane helix</keyword>
<name>A0A9P4QS40_9PLEO</name>
<dbReference type="GO" id="GO:0005886">
    <property type="term" value="C:plasma membrane"/>
    <property type="evidence" value="ECO:0007669"/>
    <property type="project" value="TreeGrafter"/>
</dbReference>
<evidence type="ECO:0000313" key="7">
    <source>
        <dbReference type="EMBL" id="KAF2730069.1"/>
    </source>
</evidence>
<evidence type="ECO:0000256" key="3">
    <source>
        <dbReference type="ARBA" id="ARBA00022989"/>
    </source>
</evidence>
<evidence type="ECO:0000256" key="1">
    <source>
        <dbReference type="ARBA" id="ARBA00004141"/>
    </source>
</evidence>
<dbReference type="InterPro" id="IPR036259">
    <property type="entry name" value="MFS_trans_sf"/>
</dbReference>
<feature type="transmembrane region" description="Helical" evidence="5">
    <location>
        <begin position="68"/>
        <end position="87"/>
    </location>
</feature>
<feature type="transmembrane region" description="Helical" evidence="5">
    <location>
        <begin position="366"/>
        <end position="387"/>
    </location>
</feature>
<keyword evidence="4 5" id="KW-0472">Membrane</keyword>
<dbReference type="Gene3D" id="1.20.1250.20">
    <property type="entry name" value="MFS general substrate transporter like domains"/>
    <property type="match status" value="1"/>
</dbReference>
<feature type="transmembrane region" description="Helical" evidence="5">
    <location>
        <begin position="496"/>
        <end position="517"/>
    </location>
</feature>
<sequence>MPFGIREDRKLEQVPGTAPLSQIFSNTIQIGDIDPSNLKHDAKGIVLIPQPSDDINDPLNWPRWKKEMFTVTFAFGCGCVGAVGPLLGPAFVPLSQSFNVSLTTWNIGMQGGTIACIAFGSLIFNAMAVKWGKRPIYLGTTVGLMVTCFWAAASKSLVSLIVSRLFMGLCMAPFEALVPASIGDVWFVHERGFRSSIFNLGVLGGINLAAPISGNIIQFLGWRASFWIMGAFFGVTIIMIVFFMPETAYHREPMNLDMTGGDRKADAEVEHIESSAQNHTLNTTNRQSYWKSLSPYSGYRNDIKWSAYFIRPFVMLLSPSVAWGTILFTTSISWLVGISITLSQIFSVDPYNFSINAVGASNLPAFVASVIGMLVASPLLDGTVKVLSKANKGIFEPEFRLPIMCTYLLLTSVGFFAWGQAAYARDPWPIPVIVCLGMINLGIQLSVTGIVAYIVDCHQERASEAFAAMNFIKNMFAFGLVFYLNDWLAKDGVRDVFFVIGGITAGCSLLTIPMWIFGKNARSWVHRSKILDR</sequence>
<feature type="transmembrane region" description="Helical" evidence="5">
    <location>
        <begin position="165"/>
        <end position="188"/>
    </location>
</feature>
<feature type="transmembrane region" description="Helical" evidence="5">
    <location>
        <begin position="399"/>
        <end position="418"/>
    </location>
</feature>
<evidence type="ECO:0000256" key="5">
    <source>
        <dbReference type="SAM" id="Phobius"/>
    </source>
</evidence>
<organism evidence="7 8">
    <name type="scientific">Polyplosphaeria fusca</name>
    <dbReference type="NCBI Taxonomy" id="682080"/>
    <lineage>
        <taxon>Eukaryota</taxon>
        <taxon>Fungi</taxon>
        <taxon>Dikarya</taxon>
        <taxon>Ascomycota</taxon>
        <taxon>Pezizomycotina</taxon>
        <taxon>Dothideomycetes</taxon>
        <taxon>Pleosporomycetidae</taxon>
        <taxon>Pleosporales</taxon>
        <taxon>Tetraplosphaeriaceae</taxon>
        <taxon>Polyplosphaeria</taxon>
    </lineage>
</organism>
<dbReference type="AlphaFoldDB" id="A0A9P4QS40"/>
<dbReference type="PANTHER" id="PTHR23502:SF20">
    <property type="entry name" value="TRANSPORTER, PUTATIVE (AFU_ORTHOLOGUE AFUA_6G13880)-RELATED"/>
    <property type="match status" value="1"/>
</dbReference>
<reference evidence="7" key="1">
    <citation type="journal article" date="2020" name="Stud. Mycol.">
        <title>101 Dothideomycetes genomes: a test case for predicting lifestyles and emergence of pathogens.</title>
        <authorList>
            <person name="Haridas S."/>
            <person name="Albert R."/>
            <person name="Binder M."/>
            <person name="Bloem J."/>
            <person name="Labutti K."/>
            <person name="Salamov A."/>
            <person name="Andreopoulos B."/>
            <person name="Baker S."/>
            <person name="Barry K."/>
            <person name="Bills G."/>
            <person name="Bluhm B."/>
            <person name="Cannon C."/>
            <person name="Castanera R."/>
            <person name="Culley D."/>
            <person name="Daum C."/>
            <person name="Ezra D."/>
            <person name="Gonzalez J."/>
            <person name="Henrissat B."/>
            <person name="Kuo A."/>
            <person name="Liang C."/>
            <person name="Lipzen A."/>
            <person name="Lutzoni F."/>
            <person name="Magnuson J."/>
            <person name="Mondo S."/>
            <person name="Nolan M."/>
            <person name="Ohm R."/>
            <person name="Pangilinan J."/>
            <person name="Park H.-J."/>
            <person name="Ramirez L."/>
            <person name="Alfaro M."/>
            <person name="Sun H."/>
            <person name="Tritt A."/>
            <person name="Yoshinaga Y."/>
            <person name="Zwiers L.-H."/>
            <person name="Turgeon B."/>
            <person name="Goodwin S."/>
            <person name="Spatafora J."/>
            <person name="Crous P."/>
            <person name="Grigoriev I."/>
        </authorList>
    </citation>
    <scope>NUCLEOTIDE SEQUENCE</scope>
    <source>
        <strain evidence="7">CBS 125425</strain>
    </source>
</reference>
<dbReference type="GO" id="GO:0022857">
    <property type="term" value="F:transmembrane transporter activity"/>
    <property type="evidence" value="ECO:0007669"/>
    <property type="project" value="InterPro"/>
</dbReference>
<dbReference type="InterPro" id="IPR011701">
    <property type="entry name" value="MFS"/>
</dbReference>
<dbReference type="Proteomes" id="UP000799444">
    <property type="component" value="Unassembled WGS sequence"/>
</dbReference>
<dbReference type="InterPro" id="IPR020846">
    <property type="entry name" value="MFS_dom"/>
</dbReference>
<keyword evidence="8" id="KW-1185">Reference proteome</keyword>
<dbReference type="EMBL" id="ML996227">
    <property type="protein sequence ID" value="KAF2730069.1"/>
    <property type="molecule type" value="Genomic_DNA"/>
</dbReference>
<feature type="transmembrane region" description="Helical" evidence="5">
    <location>
        <begin position="136"/>
        <end position="153"/>
    </location>
</feature>
<keyword evidence="2 5" id="KW-0812">Transmembrane</keyword>
<feature type="transmembrane region" description="Helical" evidence="5">
    <location>
        <begin position="107"/>
        <end position="129"/>
    </location>
</feature>
<feature type="non-terminal residue" evidence="7">
    <location>
        <position position="533"/>
    </location>
</feature>